<dbReference type="AlphaFoldDB" id="A0ABC8TS01"/>
<evidence type="ECO:0000256" key="1">
    <source>
        <dbReference type="SAM" id="Phobius"/>
    </source>
</evidence>
<feature type="signal peptide" evidence="2">
    <location>
        <begin position="1"/>
        <end position="26"/>
    </location>
</feature>
<dbReference type="Pfam" id="PF03140">
    <property type="entry name" value="DUF247"/>
    <property type="match status" value="1"/>
</dbReference>
<keyword evidence="4" id="KW-1185">Reference proteome</keyword>
<gene>
    <name evidence="3" type="ORF">ILEXP_LOCUS40123</name>
</gene>
<name>A0ABC8TS01_9AQUA</name>
<comment type="caution">
    <text evidence="3">The sequence shown here is derived from an EMBL/GenBank/DDBJ whole genome shotgun (WGS) entry which is preliminary data.</text>
</comment>
<keyword evidence="1" id="KW-0812">Transmembrane</keyword>
<dbReference type="InterPro" id="IPR004158">
    <property type="entry name" value="DUF247_pln"/>
</dbReference>
<organism evidence="3 4">
    <name type="scientific">Ilex paraguariensis</name>
    <name type="common">yerba mate</name>
    <dbReference type="NCBI Taxonomy" id="185542"/>
    <lineage>
        <taxon>Eukaryota</taxon>
        <taxon>Viridiplantae</taxon>
        <taxon>Streptophyta</taxon>
        <taxon>Embryophyta</taxon>
        <taxon>Tracheophyta</taxon>
        <taxon>Spermatophyta</taxon>
        <taxon>Magnoliopsida</taxon>
        <taxon>eudicotyledons</taxon>
        <taxon>Gunneridae</taxon>
        <taxon>Pentapetalae</taxon>
        <taxon>asterids</taxon>
        <taxon>campanulids</taxon>
        <taxon>Aquifoliales</taxon>
        <taxon>Aquifoliaceae</taxon>
        <taxon>Ilex</taxon>
    </lineage>
</organism>
<evidence type="ECO:0000256" key="2">
    <source>
        <dbReference type="SAM" id="SignalP"/>
    </source>
</evidence>
<dbReference type="PANTHER" id="PTHR31170:SF17">
    <property type="match status" value="1"/>
</dbReference>
<dbReference type="PANTHER" id="PTHR31170">
    <property type="entry name" value="BNAC04G53230D PROTEIN"/>
    <property type="match status" value="1"/>
</dbReference>
<evidence type="ECO:0000313" key="4">
    <source>
        <dbReference type="Proteomes" id="UP001642360"/>
    </source>
</evidence>
<dbReference type="EMBL" id="CAUOFW020005536">
    <property type="protein sequence ID" value="CAK9170626.1"/>
    <property type="molecule type" value="Genomic_DNA"/>
</dbReference>
<keyword evidence="2" id="KW-0732">Signal</keyword>
<protein>
    <submittedName>
        <fullName evidence="3">Uncharacterized protein</fullName>
    </submittedName>
</protein>
<dbReference type="Proteomes" id="UP001642360">
    <property type="component" value="Unassembled WGS sequence"/>
</dbReference>
<reference evidence="3 4" key="1">
    <citation type="submission" date="2024-02" db="EMBL/GenBank/DDBJ databases">
        <authorList>
            <person name="Vignale AGUSTIN F."/>
            <person name="Sosa J E."/>
            <person name="Modenutti C."/>
        </authorList>
    </citation>
    <scope>NUCLEOTIDE SEQUENCE [LARGE SCALE GENOMIC DNA]</scope>
</reference>
<keyword evidence="1" id="KW-0472">Membrane</keyword>
<proteinExistence type="predicted"/>
<keyword evidence="1" id="KW-1133">Transmembrane helix</keyword>
<evidence type="ECO:0000313" key="3">
    <source>
        <dbReference type="EMBL" id="CAK9170626.1"/>
    </source>
</evidence>
<accession>A0ABC8TS01</accession>
<feature type="chain" id="PRO_5044808911" evidence="2">
    <location>
        <begin position="27"/>
        <end position="247"/>
    </location>
</feature>
<feature type="transmembrane region" description="Helical" evidence="1">
    <location>
        <begin position="221"/>
        <end position="242"/>
    </location>
</feature>
<sequence length="247" mass="28719">MNARNLSIFTLHLLTFFSRSSRNSEASDVPRQNVKHLLGLVHDTWCSKFKAIVSSRQNDGDQGRIWEYIKCTTELREARIKFEKATESSSLLDINFKNGIMKIPSLSISDSTEVIFRNLVAYEQHNDKNEPTYVTDYRKFLDCLVISPKDAEKLRHYGIIDNWLGNDEAISIMLNKLGNNVMLDSTTFYYSKIFNKVNEHCKRRRHIWMAKLKHNYFNSPWSIISLFGVTQLLLLTMLQIIFSGLNV</sequence>